<feature type="transmembrane region" description="Helical" evidence="6">
    <location>
        <begin position="166"/>
        <end position="193"/>
    </location>
</feature>
<evidence type="ECO:0000313" key="7">
    <source>
        <dbReference type="EMBL" id="GAV98700.1"/>
    </source>
</evidence>
<evidence type="ECO:0000256" key="6">
    <source>
        <dbReference type="SAM" id="Phobius"/>
    </source>
</evidence>
<evidence type="ECO:0000256" key="3">
    <source>
        <dbReference type="ARBA" id="ARBA00022989"/>
    </source>
</evidence>
<feature type="transmembrane region" description="Helical" evidence="6">
    <location>
        <begin position="316"/>
        <end position="337"/>
    </location>
</feature>
<feature type="transmembrane region" description="Helical" evidence="6">
    <location>
        <begin position="96"/>
        <end position="120"/>
    </location>
</feature>
<dbReference type="PANTHER" id="PTHR23112:SF0">
    <property type="entry name" value="TRANSMEMBRANE PROTEIN 116"/>
    <property type="match status" value="1"/>
</dbReference>
<comment type="caution">
    <text evidence="7">The sequence shown here is derived from an EMBL/GenBank/DDBJ whole genome shotgun (WGS) entry which is preliminary data.</text>
</comment>
<keyword evidence="3 6" id="KW-1133">Transmembrane helix</keyword>
<feature type="transmembrane region" description="Helical" evidence="6">
    <location>
        <begin position="349"/>
        <end position="371"/>
    </location>
</feature>
<feature type="transmembrane region" description="Helical" evidence="6">
    <location>
        <begin position="255"/>
        <end position="277"/>
    </location>
</feature>
<dbReference type="AlphaFoldDB" id="A0A1Q3DUV2"/>
<reference evidence="7 8" key="2">
    <citation type="submission" date="2017-02" db="EMBL/GenBank/DDBJ databases">
        <title>A genome survey and senescence transcriptome analysis in Lentinula edodes.</title>
        <authorList>
            <person name="Sakamoto Y."/>
            <person name="Nakade K."/>
            <person name="Sato S."/>
            <person name="Yoshida Y."/>
            <person name="Miyazaki K."/>
            <person name="Natsume S."/>
            <person name="Konno N."/>
        </authorList>
    </citation>
    <scope>NUCLEOTIDE SEQUENCE [LARGE SCALE GENOMIC DNA]</scope>
    <source>
        <strain evidence="7 8">NBRC 111202</strain>
    </source>
</reference>
<dbReference type="GO" id="GO:0007189">
    <property type="term" value="P:adenylate cyclase-activating G protein-coupled receptor signaling pathway"/>
    <property type="evidence" value="ECO:0007669"/>
    <property type="project" value="TreeGrafter"/>
</dbReference>
<feature type="transmembrane region" description="Helical" evidence="6">
    <location>
        <begin position="132"/>
        <end position="154"/>
    </location>
</feature>
<dbReference type="Gene3D" id="1.20.1070.10">
    <property type="entry name" value="Rhodopsin 7-helix transmembrane proteins"/>
    <property type="match status" value="1"/>
</dbReference>
<dbReference type="GO" id="GO:0005886">
    <property type="term" value="C:plasma membrane"/>
    <property type="evidence" value="ECO:0007669"/>
    <property type="project" value="TreeGrafter"/>
</dbReference>
<dbReference type="GO" id="GO:0004930">
    <property type="term" value="F:G protein-coupled receptor activity"/>
    <property type="evidence" value="ECO:0007669"/>
    <property type="project" value="TreeGrafter"/>
</dbReference>
<feature type="transmembrane region" description="Helical" evidence="6">
    <location>
        <begin position="205"/>
        <end position="223"/>
    </location>
</feature>
<evidence type="ECO:0000256" key="2">
    <source>
        <dbReference type="ARBA" id="ARBA00022692"/>
    </source>
</evidence>
<dbReference type="EMBL" id="BDGU01000002">
    <property type="protein sequence ID" value="GAV98700.1"/>
    <property type="molecule type" value="Genomic_DNA"/>
</dbReference>
<evidence type="ECO:0000256" key="4">
    <source>
        <dbReference type="ARBA" id="ARBA00023136"/>
    </source>
</evidence>
<dbReference type="PANTHER" id="PTHR23112">
    <property type="entry name" value="G PROTEIN-COUPLED RECEPTOR 157-RELATED"/>
    <property type="match status" value="1"/>
</dbReference>
<accession>A0A1Q3DUV2</accession>
<feature type="region of interest" description="Disordered" evidence="5">
    <location>
        <begin position="432"/>
        <end position="455"/>
    </location>
</feature>
<keyword evidence="8" id="KW-1185">Reference proteome</keyword>
<evidence type="ECO:0000313" key="8">
    <source>
        <dbReference type="Proteomes" id="UP000188533"/>
    </source>
</evidence>
<dbReference type="STRING" id="5353.A0A1Q3DUV2"/>
<proteinExistence type="predicted"/>
<protein>
    <recommendedName>
        <fullName evidence="9">G-protein coupled receptors family 2 profile 2 domain-containing protein</fullName>
    </recommendedName>
</protein>
<evidence type="ECO:0000256" key="5">
    <source>
        <dbReference type="SAM" id="MobiDB-lite"/>
    </source>
</evidence>
<keyword evidence="4 6" id="KW-0472">Membrane</keyword>
<gene>
    <name evidence="7" type="ORF">LENED_000093</name>
</gene>
<sequence length="498" mass="55825">MRCERNFNVKSSELKQVKRLLWSMDGWWSCSSHVQATDTILSYPILDILEFDDLSEIRIDNLSRNALNPESHPLIVDTSSMADDVFTPHMEAVSNLLWAVTSAVGAGLCFFVLLVIAAVWSYPLTRSHLDRVSFRIVTIALVANMIFGIASAVGGTMTHGGFLCGFSIFVLQLTLQISSFLLFCIALNLQLVVVHGFNGQSMEKYYIIFSLVFASVLAIPPYAANQYGWDPLEQDCWYKNDNRSQRLAWQISTQMAWTAITSIGEITASTSVMVFMLKHHVRTRRVFVSTQSISRNSSNSPQVIHANSYKRIILRIALYPLASCFVNLLSIFTALHSTVAGGIHNQTDYHILLLSDFLYGGRAIVYALLAASDPALVRGVKALYRIIRGTHASDTDVGKHYPTMDDQSQSNGLVVHIELTTVHDSFGHELEEERTPKQTEMGLPGIPEDKRINEPQPVNSARASLELRRRTSRNLTGLDIRRREEALREEEAAFNKQI</sequence>
<comment type="subcellular location">
    <subcellularLocation>
        <location evidence="1">Membrane</location>
        <topology evidence="1">Multi-pass membrane protein</topology>
    </subcellularLocation>
</comment>
<dbReference type="SUPFAM" id="SSF81321">
    <property type="entry name" value="Family A G protein-coupled receptor-like"/>
    <property type="match status" value="1"/>
</dbReference>
<organism evidence="7 8">
    <name type="scientific">Lentinula edodes</name>
    <name type="common">Shiitake mushroom</name>
    <name type="synonym">Lentinus edodes</name>
    <dbReference type="NCBI Taxonomy" id="5353"/>
    <lineage>
        <taxon>Eukaryota</taxon>
        <taxon>Fungi</taxon>
        <taxon>Dikarya</taxon>
        <taxon>Basidiomycota</taxon>
        <taxon>Agaricomycotina</taxon>
        <taxon>Agaricomycetes</taxon>
        <taxon>Agaricomycetidae</taxon>
        <taxon>Agaricales</taxon>
        <taxon>Marasmiineae</taxon>
        <taxon>Omphalotaceae</taxon>
        <taxon>Lentinula</taxon>
    </lineage>
</organism>
<reference evidence="7 8" key="1">
    <citation type="submission" date="2016-08" db="EMBL/GenBank/DDBJ databases">
        <authorList>
            <consortium name="Lentinula edodes genome sequencing consortium"/>
            <person name="Sakamoto Y."/>
            <person name="Nakade K."/>
            <person name="Sato S."/>
            <person name="Yoshida Y."/>
            <person name="Miyazaki K."/>
            <person name="Natsume S."/>
            <person name="Konno N."/>
        </authorList>
    </citation>
    <scope>NUCLEOTIDE SEQUENCE [LARGE SCALE GENOMIC DNA]</scope>
    <source>
        <strain evidence="7 8">NBRC 111202</strain>
    </source>
</reference>
<name>A0A1Q3DUV2_LENED</name>
<evidence type="ECO:0000256" key="1">
    <source>
        <dbReference type="ARBA" id="ARBA00004141"/>
    </source>
</evidence>
<keyword evidence="2 6" id="KW-0812">Transmembrane</keyword>
<dbReference type="Proteomes" id="UP000188533">
    <property type="component" value="Unassembled WGS sequence"/>
</dbReference>
<evidence type="ECO:0008006" key="9">
    <source>
        <dbReference type="Google" id="ProtNLM"/>
    </source>
</evidence>